<evidence type="ECO:0000256" key="2">
    <source>
        <dbReference type="ARBA" id="ARBA00022692"/>
    </source>
</evidence>
<evidence type="ECO:0000313" key="11">
    <source>
        <dbReference type="RefSeq" id="XP_025830066.1"/>
    </source>
</evidence>
<dbReference type="AlphaFoldDB" id="A0A7F5R3B9"/>
<keyword evidence="2 6" id="KW-0812">Transmembrane</keyword>
<evidence type="ECO:0000313" key="8">
    <source>
        <dbReference type="RefSeq" id="XP_025830063.1"/>
    </source>
</evidence>
<feature type="transmembrane region" description="Helical" evidence="6">
    <location>
        <begin position="183"/>
        <end position="202"/>
    </location>
</feature>
<dbReference type="KEGG" id="apln:112904390"/>
<dbReference type="PANTHER" id="PTHR23291:SF47">
    <property type="entry name" value="TRANSMEMBRANE BAX INHIBITOR MOTIF CONTAINING 7"/>
    <property type="match status" value="1"/>
</dbReference>
<accession>A0A7F5R3B9</accession>
<feature type="transmembrane region" description="Helical" evidence="6">
    <location>
        <begin position="353"/>
        <end position="373"/>
    </location>
</feature>
<dbReference type="Proteomes" id="UP000192223">
    <property type="component" value="Unplaced"/>
</dbReference>
<protein>
    <submittedName>
        <fullName evidence="8 9">Protein lifeguard 3-like isoform X1</fullName>
    </submittedName>
</protein>
<sequence>MDERQCCSECEDEQETEETRDNLKSENHSCDLNNLDNIPISFEKESQDLREKSQISHHNEVHRDMSQSHHKAVDFPTVTPDYETIEELQIKEQPNLNNFLALQSVIKDNKLPTESPHLNSQSVTTENETVNEEKQLLNRYIATPKDLTFQQQLNVYCNPILNMDETPFQDKATRHKFIRKVQIIHFFILLVTIGGVALFDFLPNLHKEANTSSTIIEGGTVIEAEASHTHSIYISVFLIPFWIALVLMILLSIVFGCVPSIARIFPCNIIYLVVFVIIQIVCFASFDVYFYRYAAITGLIIAALVLIIIMLISRQSKWDITSCSFLPFVGVVALLLATAYFFIIILMKNSYEFYIIFSGVGAAIYCMLHIFMIQIIMAYKKYQIGAEDYLPVIVYFYILDVRRFIGVD</sequence>
<dbReference type="RefSeq" id="XP_025830067.1">
    <property type="nucleotide sequence ID" value="XM_025974282.1"/>
</dbReference>
<feature type="transmembrane region" description="Helical" evidence="6">
    <location>
        <begin position="232"/>
        <end position="257"/>
    </location>
</feature>
<proteinExistence type="predicted"/>
<evidence type="ECO:0000313" key="13">
    <source>
        <dbReference type="RefSeq" id="XP_025830068.1"/>
    </source>
</evidence>
<feature type="compositionally biased region" description="Basic and acidic residues" evidence="5">
    <location>
        <begin position="17"/>
        <end position="29"/>
    </location>
</feature>
<comment type="subcellular location">
    <subcellularLocation>
        <location evidence="1">Membrane</location>
        <topology evidence="1">Multi-pass membrane protein</topology>
    </subcellularLocation>
</comment>
<evidence type="ECO:0000256" key="5">
    <source>
        <dbReference type="SAM" id="MobiDB-lite"/>
    </source>
</evidence>
<evidence type="ECO:0000256" key="6">
    <source>
        <dbReference type="SAM" id="Phobius"/>
    </source>
</evidence>
<dbReference type="RefSeq" id="XP_025830063.1">
    <property type="nucleotide sequence ID" value="XM_025974278.1"/>
</dbReference>
<name>A0A7F5R3B9_AGRPL</name>
<organism evidence="7 12">
    <name type="scientific">Agrilus planipennis</name>
    <name type="common">Emerald ash borer</name>
    <name type="synonym">Agrilus marcopoli</name>
    <dbReference type="NCBI Taxonomy" id="224129"/>
    <lineage>
        <taxon>Eukaryota</taxon>
        <taxon>Metazoa</taxon>
        <taxon>Ecdysozoa</taxon>
        <taxon>Arthropoda</taxon>
        <taxon>Hexapoda</taxon>
        <taxon>Insecta</taxon>
        <taxon>Pterygota</taxon>
        <taxon>Neoptera</taxon>
        <taxon>Endopterygota</taxon>
        <taxon>Coleoptera</taxon>
        <taxon>Polyphaga</taxon>
        <taxon>Elateriformia</taxon>
        <taxon>Buprestoidea</taxon>
        <taxon>Buprestidae</taxon>
        <taxon>Agrilinae</taxon>
        <taxon>Agrilus</taxon>
    </lineage>
</organism>
<feature type="region of interest" description="Disordered" evidence="5">
    <location>
        <begin position="1"/>
        <end position="29"/>
    </location>
</feature>
<evidence type="ECO:0000256" key="1">
    <source>
        <dbReference type="ARBA" id="ARBA00004141"/>
    </source>
</evidence>
<evidence type="ECO:0000313" key="9">
    <source>
        <dbReference type="RefSeq" id="XP_025830064.1"/>
    </source>
</evidence>
<dbReference type="InterPro" id="IPR006214">
    <property type="entry name" value="Bax_inhibitor_1-related"/>
</dbReference>
<dbReference type="GO" id="GO:0016020">
    <property type="term" value="C:membrane"/>
    <property type="evidence" value="ECO:0007669"/>
    <property type="project" value="UniProtKB-SubCell"/>
</dbReference>
<feature type="transmembrane region" description="Helical" evidence="6">
    <location>
        <begin position="325"/>
        <end position="347"/>
    </location>
</feature>
<feature type="transmembrane region" description="Helical" evidence="6">
    <location>
        <begin position="292"/>
        <end position="313"/>
    </location>
</feature>
<dbReference type="GeneID" id="112904390"/>
<dbReference type="RefSeq" id="XP_025830068.1">
    <property type="nucleotide sequence ID" value="XM_025974283.1"/>
</dbReference>
<evidence type="ECO:0000313" key="10">
    <source>
        <dbReference type="RefSeq" id="XP_025830065.1"/>
    </source>
</evidence>
<feature type="transmembrane region" description="Helical" evidence="6">
    <location>
        <begin position="269"/>
        <end position="286"/>
    </location>
</feature>
<evidence type="ECO:0000256" key="4">
    <source>
        <dbReference type="ARBA" id="ARBA00023136"/>
    </source>
</evidence>
<dbReference type="RefSeq" id="XP_025830065.1">
    <property type="nucleotide sequence ID" value="XM_025974280.1"/>
</dbReference>
<gene>
    <name evidence="8 9 10 11 12 13" type="primary">LOC112904390</name>
</gene>
<keyword evidence="7" id="KW-1185">Reference proteome</keyword>
<keyword evidence="3 6" id="KW-1133">Transmembrane helix</keyword>
<dbReference type="RefSeq" id="XP_025830064.1">
    <property type="nucleotide sequence ID" value="XM_025974279.1"/>
</dbReference>
<dbReference type="PANTHER" id="PTHR23291">
    <property type="entry name" value="BAX INHIBITOR-RELATED"/>
    <property type="match status" value="1"/>
</dbReference>
<evidence type="ECO:0000256" key="3">
    <source>
        <dbReference type="ARBA" id="ARBA00022989"/>
    </source>
</evidence>
<evidence type="ECO:0000313" key="7">
    <source>
        <dbReference type="Proteomes" id="UP000192223"/>
    </source>
</evidence>
<reference evidence="8 9" key="1">
    <citation type="submission" date="2025-04" db="UniProtKB">
        <authorList>
            <consortium name="RefSeq"/>
        </authorList>
    </citation>
    <scope>IDENTIFICATION</scope>
    <source>
        <tissue evidence="8 9">Entire body</tissue>
    </source>
</reference>
<dbReference type="RefSeq" id="XP_025830066.1">
    <property type="nucleotide sequence ID" value="XM_025974281.1"/>
</dbReference>
<evidence type="ECO:0000313" key="12">
    <source>
        <dbReference type="RefSeq" id="XP_025830067.1"/>
    </source>
</evidence>
<keyword evidence="4 6" id="KW-0472">Membrane</keyword>